<keyword evidence="3 5" id="KW-0687">Ribonucleoprotein</keyword>
<dbReference type="PANTHER" id="PTHR14503">
    <property type="entry name" value="MITOCHONDRIAL RIBOSOMAL PROTEIN 34 FAMILY MEMBER"/>
    <property type="match status" value="1"/>
</dbReference>
<organism evidence="6 7">
    <name type="scientific">Candidatus Woesebacteria bacterium CG22_combo_CG10-13_8_21_14_all_39_10</name>
    <dbReference type="NCBI Taxonomy" id="1975059"/>
    <lineage>
        <taxon>Bacteria</taxon>
        <taxon>Candidatus Woeseibacteriota</taxon>
    </lineage>
</organism>
<comment type="caution">
    <text evidence="6">The sequence shown here is derived from an EMBL/GenBank/DDBJ whole genome shotgun (WGS) entry which is preliminary data.</text>
</comment>
<dbReference type="Gene3D" id="1.10.287.3980">
    <property type="match status" value="1"/>
</dbReference>
<sequence length="46" mass="5517">MATKRTYQPSKTKRVRTHGFRARMQTFKGRLVLKKRRNKGRVKLSL</sequence>
<gene>
    <name evidence="5 6" type="primary">rpmH</name>
    <name evidence="6" type="ORF">COX03_02750</name>
</gene>
<dbReference type="PANTHER" id="PTHR14503:SF4">
    <property type="entry name" value="LARGE RIBOSOMAL SUBUNIT PROTEIN BL34M"/>
    <property type="match status" value="1"/>
</dbReference>
<proteinExistence type="inferred from homology"/>
<dbReference type="Proteomes" id="UP000229847">
    <property type="component" value="Unassembled WGS sequence"/>
</dbReference>
<dbReference type="InterPro" id="IPR000271">
    <property type="entry name" value="Ribosomal_bL34"/>
</dbReference>
<dbReference type="GO" id="GO:1990904">
    <property type="term" value="C:ribonucleoprotein complex"/>
    <property type="evidence" value="ECO:0007669"/>
    <property type="project" value="UniProtKB-KW"/>
</dbReference>
<name>A0A2H0BIR3_9BACT</name>
<dbReference type="AlphaFoldDB" id="A0A2H0BIR3"/>
<dbReference type="InterPro" id="IPR020939">
    <property type="entry name" value="Ribosomal_bL34_CS"/>
</dbReference>
<dbReference type="FunFam" id="1.10.287.3980:FF:000001">
    <property type="entry name" value="Mitochondrial ribosomal protein L34"/>
    <property type="match status" value="1"/>
</dbReference>
<dbReference type="EMBL" id="PCSW01000084">
    <property type="protein sequence ID" value="PIP57504.1"/>
    <property type="molecule type" value="Genomic_DNA"/>
</dbReference>
<evidence type="ECO:0000256" key="4">
    <source>
        <dbReference type="ARBA" id="ARBA00035177"/>
    </source>
</evidence>
<evidence type="ECO:0000256" key="3">
    <source>
        <dbReference type="ARBA" id="ARBA00023274"/>
    </source>
</evidence>
<dbReference type="GO" id="GO:0003735">
    <property type="term" value="F:structural constituent of ribosome"/>
    <property type="evidence" value="ECO:0007669"/>
    <property type="project" value="InterPro"/>
</dbReference>
<dbReference type="GO" id="GO:0005840">
    <property type="term" value="C:ribosome"/>
    <property type="evidence" value="ECO:0007669"/>
    <property type="project" value="UniProtKB-KW"/>
</dbReference>
<dbReference type="HAMAP" id="MF_00391">
    <property type="entry name" value="Ribosomal_bL34"/>
    <property type="match status" value="1"/>
</dbReference>
<keyword evidence="2 5" id="KW-0689">Ribosomal protein</keyword>
<evidence type="ECO:0000256" key="1">
    <source>
        <dbReference type="ARBA" id="ARBA00010111"/>
    </source>
</evidence>
<dbReference type="NCBIfam" id="TIGR01030">
    <property type="entry name" value="rpmH_bact"/>
    <property type="match status" value="1"/>
</dbReference>
<evidence type="ECO:0000256" key="2">
    <source>
        <dbReference type="ARBA" id="ARBA00022980"/>
    </source>
</evidence>
<comment type="similarity">
    <text evidence="1 5">Belongs to the bacterial ribosomal protein bL34 family.</text>
</comment>
<reference evidence="6 7" key="1">
    <citation type="submission" date="2017-09" db="EMBL/GenBank/DDBJ databases">
        <title>Depth-based differentiation of microbial function through sediment-hosted aquifers and enrichment of novel symbionts in the deep terrestrial subsurface.</title>
        <authorList>
            <person name="Probst A.J."/>
            <person name="Ladd B."/>
            <person name="Jarett J.K."/>
            <person name="Geller-Mcgrath D.E."/>
            <person name="Sieber C.M."/>
            <person name="Emerson J.B."/>
            <person name="Anantharaman K."/>
            <person name="Thomas B.C."/>
            <person name="Malmstrom R."/>
            <person name="Stieglmeier M."/>
            <person name="Klingl A."/>
            <person name="Woyke T."/>
            <person name="Ryan C.M."/>
            <person name="Banfield J.F."/>
        </authorList>
    </citation>
    <scope>NUCLEOTIDE SEQUENCE [LARGE SCALE GENOMIC DNA]</scope>
    <source>
        <strain evidence="6">CG22_combo_CG10-13_8_21_14_all_39_10</strain>
    </source>
</reference>
<dbReference type="GO" id="GO:0006412">
    <property type="term" value="P:translation"/>
    <property type="evidence" value="ECO:0007669"/>
    <property type="project" value="UniProtKB-UniRule"/>
</dbReference>
<dbReference type="PROSITE" id="PS00784">
    <property type="entry name" value="RIBOSOMAL_L34"/>
    <property type="match status" value="1"/>
</dbReference>
<evidence type="ECO:0000313" key="7">
    <source>
        <dbReference type="Proteomes" id="UP000229847"/>
    </source>
</evidence>
<accession>A0A2H0BIR3</accession>
<evidence type="ECO:0000256" key="5">
    <source>
        <dbReference type="HAMAP-Rule" id="MF_00391"/>
    </source>
</evidence>
<protein>
    <recommendedName>
        <fullName evidence="4 5">Large ribosomal subunit protein bL34</fullName>
    </recommendedName>
</protein>
<dbReference type="Pfam" id="PF00468">
    <property type="entry name" value="Ribosomal_L34"/>
    <property type="match status" value="1"/>
</dbReference>
<evidence type="ECO:0000313" key="6">
    <source>
        <dbReference type="EMBL" id="PIP57504.1"/>
    </source>
</evidence>